<dbReference type="InterPro" id="IPR037764">
    <property type="entry name" value="CEBPZOS"/>
</dbReference>
<protein>
    <submittedName>
        <fullName evidence="2">Uncharacterized protein</fullName>
    </submittedName>
</protein>
<evidence type="ECO:0000313" key="2">
    <source>
        <dbReference type="EMBL" id="KAG9347386.1"/>
    </source>
</evidence>
<proteinExistence type="predicted"/>
<evidence type="ECO:0000313" key="3">
    <source>
        <dbReference type="Proteomes" id="UP000824540"/>
    </source>
</evidence>
<dbReference type="AlphaFoldDB" id="A0A8T2P6V3"/>
<dbReference type="OrthoDB" id="5804148at2759"/>
<dbReference type="EMBL" id="JAFBMS010000013">
    <property type="protein sequence ID" value="KAG9347386.1"/>
    <property type="molecule type" value="Genomic_DNA"/>
</dbReference>
<dbReference type="PANTHER" id="PTHR38001">
    <property type="entry name" value="PROTEIN CEBPZOS"/>
    <property type="match status" value="1"/>
</dbReference>
<organism evidence="2 3">
    <name type="scientific">Albula glossodonta</name>
    <name type="common">roundjaw bonefish</name>
    <dbReference type="NCBI Taxonomy" id="121402"/>
    <lineage>
        <taxon>Eukaryota</taxon>
        <taxon>Metazoa</taxon>
        <taxon>Chordata</taxon>
        <taxon>Craniata</taxon>
        <taxon>Vertebrata</taxon>
        <taxon>Euteleostomi</taxon>
        <taxon>Actinopterygii</taxon>
        <taxon>Neopterygii</taxon>
        <taxon>Teleostei</taxon>
        <taxon>Albuliformes</taxon>
        <taxon>Albulidae</taxon>
        <taxon>Albula</taxon>
    </lineage>
</organism>
<comment type="caution">
    <text evidence="2">The sequence shown here is derived from an EMBL/GenBank/DDBJ whole genome shotgun (WGS) entry which is preliminary data.</text>
</comment>
<reference evidence="2" key="1">
    <citation type="thesis" date="2021" institute="BYU ScholarsArchive" country="Provo, UT, USA">
        <title>Applications of and Algorithms for Genome Assembly and Genomic Analyses with an Emphasis on Marine Teleosts.</title>
        <authorList>
            <person name="Pickett B.D."/>
        </authorList>
    </citation>
    <scope>NUCLEOTIDE SEQUENCE</scope>
    <source>
        <strain evidence="2">HI-2016</strain>
    </source>
</reference>
<accession>A0A8T2P6V3</accession>
<dbReference type="Proteomes" id="UP000824540">
    <property type="component" value="Unassembled WGS sequence"/>
</dbReference>
<gene>
    <name evidence="2" type="ORF">JZ751_004953</name>
</gene>
<name>A0A8T2P6V3_9TELE</name>
<keyword evidence="1" id="KW-1133">Transmembrane helix</keyword>
<keyword evidence="1" id="KW-0812">Transmembrane</keyword>
<keyword evidence="3" id="KW-1185">Reference proteome</keyword>
<evidence type="ECO:0000256" key="1">
    <source>
        <dbReference type="SAM" id="Phobius"/>
    </source>
</evidence>
<dbReference type="PANTHER" id="PTHR38001:SF1">
    <property type="entry name" value="PROTEIN CEBPZOS"/>
    <property type="match status" value="1"/>
</dbReference>
<keyword evidence="1" id="KW-0472">Membrane</keyword>
<feature type="transmembrane region" description="Helical" evidence="1">
    <location>
        <begin position="49"/>
        <end position="69"/>
    </location>
</feature>
<sequence>MEEELSYYSEATVSGYKHSHCAELPQASHFSECVFQMAPKTMEPMARKIFKGVLVVELVGLLGAYCLFVKMDTSRVYYKSNERAGVYGLRETDQEAWVLTSLPWIQSALWASHLSCLTAKEESEREQEGEGVYHNICNEEDHLPAK</sequence>